<evidence type="ECO:0000256" key="14">
    <source>
        <dbReference type="SAM" id="SignalP"/>
    </source>
</evidence>
<evidence type="ECO:0000313" key="15">
    <source>
        <dbReference type="Proteomes" id="UP000694845"/>
    </source>
</evidence>
<dbReference type="PANTHER" id="PTHR20963">
    <property type="entry name" value="MULTIPLE INOSITOL POLYPHOSPHATE PHOSPHATASE-RELATED"/>
    <property type="match status" value="1"/>
</dbReference>
<keyword evidence="6 14" id="KW-0732">Signal</keyword>
<comment type="catalytic activity">
    <reaction evidence="13">
        <text>(2R)-2,3-bisphosphoglycerate + H2O = (2R)-2-phosphoglycerate + phosphate</text>
        <dbReference type="Rhea" id="RHEA:27381"/>
        <dbReference type="ChEBI" id="CHEBI:15377"/>
        <dbReference type="ChEBI" id="CHEBI:43474"/>
        <dbReference type="ChEBI" id="CHEBI:58248"/>
        <dbReference type="ChEBI" id="CHEBI:58289"/>
        <dbReference type="EC" id="3.1.3.80"/>
    </reaction>
    <physiologicalReaction direction="left-to-right" evidence="13">
        <dbReference type="Rhea" id="RHEA:27382"/>
    </physiologicalReaction>
</comment>
<evidence type="ECO:0000256" key="8">
    <source>
        <dbReference type="ARBA" id="ARBA00023136"/>
    </source>
</evidence>
<comment type="catalytic activity">
    <reaction evidence="10">
        <text>1D-myo-inositol 1,2,5,6-tetrakisphosphate + H2O = 1D-myo-inositol 1,2,6-trisphosphate + phosphate</text>
        <dbReference type="Rhea" id="RHEA:77119"/>
        <dbReference type="ChEBI" id="CHEBI:15377"/>
        <dbReference type="ChEBI" id="CHEBI:43474"/>
        <dbReference type="ChEBI" id="CHEBI:195535"/>
        <dbReference type="ChEBI" id="CHEBI:195537"/>
        <dbReference type="EC" id="3.1.3.62"/>
    </reaction>
    <physiologicalReaction direction="left-to-right" evidence="10">
        <dbReference type="Rhea" id="RHEA:77120"/>
    </physiologicalReaction>
</comment>
<dbReference type="OMA" id="ANSPWFA"/>
<organism evidence="15 16">
    <name type="scientific">Acanthaster planci</name>
    <name type="common">Crown-of-thorns starfish</name>
    <dbReference type="NCBI Taxonomy" id="133434"/>
    <lineage>
        <taxon>Eukaryota</taxon>
        <taxon>Metazoa</taxon>
        <taxon>Echinodermata</taxon>
        <taxon>Eleutherozoa</taxon>
        <taxon>Asterozoa</taxon>
        <taxon>Asteroidea</taxon>
        <taxon>Valvatacea</taxon>
        <taxon>Valvatida</taxon>
        <taxon>Acanthasteridae</taxon>
        <taxon>Acanthaster</taxon>
    </lineage>
</organism>
<keyword evidence="15" id="KW-1185">Reference proteome</keyword>
<evidence type="ECO:0000256" key="12">
    <source>
        <dbReference type="ARBA" id="ARBA00043691"/>
    </source>
</evidence>
<evidence type="ECO:0000256" key="1">
    <source>
        <dbReference type="ARBA" id="ARBA00004370"/>
    </source>
</evidence>
<comment type="subcellular location">
    <subcellularLocation>
        <location evidence="1">Membrane</location>
    </subcellularLocation>
</comment>
<dbReference type="RefSeq" id="XP_022080858.1">
    <property type="nucleotide sequence ID" value="XM_022225166.1"/>
</dbReference>
<dbReference type="SUPFAM" id="SSF53254">
    <property type="entry name" value="Phosphoglycerate mutase-like"/>
    <property type="match status" value="1"/>
</dbReference>
<dbReference type="EC" id="3.1.3.62" evidence="4"/>
<dbReference type="Gene3D" id="3.40.50.1240">
    <property type="entry name" value="Phosphoglycerate mutase-like"/>
    <property type="match status" value="1"/>
</dbReference>
<name>A0A8B7XJ81_ACAPL</name>
<dbReference type="InterPro" id="IPR000560">
    <property type="entry name" value="His_Pase_clade-2"/>
</dbReference>
<evidence type="ECO:0000256" key="10">
    <source>
        <dbReference type="ARBA" id="ARBA00043668"/>
    </source>
</evidence>
<keyword evidence="8" id="KW-0472">Membrane</keyword>
<keyword evidence="7" id="KW-0378">Hydrolase</keyword>
<evidence type="ECO:0000256" key="2">
    <source>
        <dbReference type="ARBA" id="ARBA00008422"/>
    </source>
</evidence>
<evidence type="ECO:0000256" key="9">
    <source>
        <dbReference type="ARBA" id="ARBA00031642"/>
    </source>
</evidence>
<dbReference type="Proteomes" id="UP000694845">
    <property type="component" value="Unplaced"/>
</dbReference>
<evidence type="ECO:0000256" key="13">
    <source>
        <dbReference type="ARBA" id="ARBA00043832"/>
    </source>
</evidence>
<comment type="similarity">
    <text evidence="2">Belongs to the histidine acid phosphatase family. MINPP1 subfamily.</text>
</comment>
<dbReference type="GO" id="GO:0034417">
    <property type="term" value="F:bisphosphoglycerate 3-phosphatase activity"/>
    <property type="evidence" value="ECO:0007669"/>
    <property type="project" value="UniProtKB-EC"/>
</dbReference>
<dbReference type="Pfam" id="PF00328">
    <property type="entry name" value="His_Phos_2"/>
    <property type="match status" value="1"/>
</dbReference>
<dbReference type="PANTHER" id="PTHR20963:SF8">
    <property type="entry name" value="MULTIPLE INOSITOL POLYPHOSPHATE PHOSPHATASE 1"/>
    <property type="match status" value="1"/>
</dbReference>
<dbReference type="KEGG" id="aplc:110973933"/>
<evidence type="ECO:0000256" key="3">
    <source>
        <dbReference type="ARBA" id="ARBA00012976"/>
    </source>
</evidence>
<dbReference type="GO" id="GO:0003993">
    <property type="term" value="F:acid phosphatase activity"/>
    <property type="evidence" value="ECO:0007669"/>
    <property type="project" value="TreeGrafter"/>
</dbReference>
<gene>
    <name evidence="16" type="primary">LOC110973933</name>
</gene>
<dbReference type="GO" id="GO:0052745">
    <property type="term" value="F:inositol phosphate phosphatase activity"/>
    <property type="evidence" value="ECO:0007669"/>
    <property type="project" value="TreeGrafter"/>
</dbReference>
<comment type="catalytic activity">
    <reaction evidence="12">
        <text>1D-myo-inositol hexakisphosphate + H2O = 1D-myo-inositol 1,2,4,5,6-pentakisphosphate + phosphate</text>
        <dbReference type="Rhea" id="RHEA:16989"/>
        <dbReference type="ChEBI" id="CHEBI:15377"/>
        <dbReference type="ChEBI" id="CHEBI:43474"/>
        <dbReference type="ChEBI" id="CHEBI:57798"/>
        <dbReference type="ChEBI" id="CHEBI:58130"/>
        <dbReference type="EC" id="3.1.3.62"/>
    </reaction>
    <physiologicalReaction direction="left-to-right" evidence="12">
        <dbReference type="Rhea" id="RHEA:16990"/>
    </physiologicalReaction>
</comment>
<evidence type="ECO:0000256" key="6">
    <source>
        <dbReference type="ARBA" id="ARBA00022729"/>
    </source>
</evidence>
<protein>
    <recommendedName>
        <fullName evidence="5">Multiple inositol polyphosphate phosphatase 1</fullName>
        <ecNumber evidence="4">3.1.3.62</ecNumber>
        <ecNumber evidence="3">3.1.3.80</ecNumber>
    </recommendedName>
    <alternativeName>
        <fullName evidence="9">2,3-bisphosphoglycerate 3-phosphatase</fullName>
    </alternativeName>
</protein>
<evidence type="ECO:0000256" key="4">
    <source>
        <dbReference type="ARBA" id="ARBA00013040"/>
    </source>
</evidence>
<dbReference type="OrthoDB" id="6509975at2759"/>
<evidence type="ECO:0000313" key="16">
    <source>
        <dbReference type="RefSeq" id="XP_022080858.1"/>
    </source>
</evidence>
<comment type="catalytic activity">
    <reaction evidence="11">
        <text>1D-myo-inositol 1,2,4,5,6-pentakisphosphate + H2O = 1D-myo-inositol 1,2,5,6-tetrakisphosphate + phosphate</text>
        <dbReference type="Rhea" id="RHEA:77115"/>
        <dbReference type="ChEBI" id="CHEBI:15377"/>
        <dbReference type="ChEBI" id="CHEBI:43474"/>
        <dbReference type="ChEBI" id="CHEBI:57798"/>
        <dbReference type="ChEBI" id="CHEBI:195535"/>
        <dbReference type="EC" id="3.1.3.62"/>
    </reaction>
    <physiologicalReaction direction="left-to-right" evidence="11">
        <dbReference type="Rhea" id="RHEA:77116"/>
    </physiologicalReaction>
</comment>
<dbReference type="InterPro" id="IPR029033">
    <property type="entry name" value="His_PPase_superfam"/>
</dbReference>
<sequence>MDVLQVELSIFRLIFFPLLTLCGPVGNTVPLYATKTGYDLSLETTDSIRNSQLHWLQLAESTGASVPEGLDNCTPYGVYTVYRHGTRYPSDGDLEDVHNIIERLRSTDVNPEFQYLRNVTEVPISNASMLADSGWSEMRELAGRLKNRFPELFPDSDVDLGRYSFQSTGKTRTIDSARGYIEGVVGDDQTCQTNYSERAFTVRCTENAGSPTPTSTTVPHNPIDNDPLLRFYDIWEECTEAVNGGRTKREQNEFRDGPEIGEVWLRVAQELAGPGEGTWDISREEVILLSEMCGYDRALYNDTETWCKLFELEDLYAPEYHSELKNYWNKAYGFSINYRISCTLAQDALNYLQDRVNSPLQSPLGNFKFAHSETIVPLVALLGLFDDPLPLVASNFRENINRTFRAAHMSPFAGNVAFALYGCTSDSAVTFRVQTLLNESPVQLDFCNGQFCSLEEFRTGLERAIGTCNFTEECAEVLLEVTTQQPDSGADITYSVCLNFLLAYVALIALSFTRFD</sequence>
<reference evidence="16" key="1">
    <citation type="submission" date="2025-08" db="UniProtKB">
        <authorList>
            <consortium name="RefSeq"/>
        </authorList>
    </citation>
    <scope>IDENTIFICATION</scope>
</reference>
<evidence type="ECO:0000256" key="7">
    <source>
        <dbReference type="ARBA" id="ARBA00022801"/>
    </source>
</evidence>
<proteinExistence type="inferred from homology"/>
<evidence type="ECO:0000256" key="5">
    <source>
        <dbReference type="ARBA" id="ARBA00018097"/>
    </source>
</evidence>
<feature type="chain" id="PRO_5034263915" description="Multiple inositol polyphosphate phosphatase 1" evidence="14">
    <location>
        <begin position="23"/>
        <end position="516"/>
    </location>
</feature>
<evidence type="ECO:0000256" key="11">
    <source>
        <dbReference type="ARBA" id="ARBA00043671"/>
    </source>
</evidence>
<dbReference type="GeneID" id="110973933"/>
<dbReference type="AlphaFoldDB" id="A0A8B7XJ81"/>
<dbReference type="GO" id="GO:0016020">
    <property type="term" value="C:membrane"/>
    <property type="evidence" value="ECO:0007669"/>
    <property type="project" value="UniProtKB-SubCell"/>
</dbReference>
<dbReference type="EC" id="3.1.3.80" evidence="3"/>
<dbReference type="CDD" id="cd07061">
    <property type="entry name" value="HP_HAP_like"/>
    <property type="match status" value="1"/>
</dbReference>
<feature type="signal peptide" evidence="14">
    <location>
        <begin position="1"/>
        <end position="22"/>
    </location>
</feature>
<accession>A0A8B7XJ81</accession>